<evidence type="ECO:0000313" key="3">
    <source>
        <dbReference type="Proteomes" id="UP001597301"/>
    </source>
</evidence>
<sequence length="22" mass="2549">MAKYLGVSQPTVVRKLKKFNIK</sequence>
<dbReference type="Proteomes" id="UP001597301">
    <property type="component" value="Unassembled WGS sequence"/>
</dbReference>
<organism evidence="2 3">
    <name type="scientific">Siminovitchia sediminis</name>
    <dbReference type="NCBI Taxonomy" id="1274353"/>
    <lineage>
        <taxon>Bacteria</taxon>
        <taxon>Bacillati</taxon>
        <taxon>Bacillota</taxon>
        <taxon>Bacilli</taxon>
        <taxon>Bacillales</taxon>
        <taxon>Bacillaceae</taxon>
        <taxon>Siminovitchia</taxon>
    </lineage>
</organism>
<feature type="domain" description="TyrR-like helix-turn-helix" evidence="1">
    <location>
        <begin position="1"/>
        <end position="22"/>
    </location>
</feature>
<proteinExistence type="predicted"/>
<protein>
    <recommendedName>
        <fullName evidence="1">TyrR-like helix-turn-helix domain-containing protein</fullName>
    </recommendedName>
</protein>
<dbReference type="Gene3D" id="1.10.10.60">
    <property type="entry name" value="Homeodomain-like"/>
    <property type="match status" value="1"/>
</dbReference>
<accession>A0ABW4KN50</accession>
<dbReference type="Pfam" id="PF18024">
    <property type="entry name" value="HTH_50"/>
    <property type="match status" value="1"/>
</dbReference>
<evidence type="ECO:0000259" key="1">
    <source>
        <dbReference type="Pfam" id="PF18024"/>
    </source>
</evidence>
<evidence type="ECO:0000313" key="2">
    <source>
        <dbReference type="EMBL" id="MFD1708251.1"/>
    </source>
</evidence>
<name>A0ABW4KN50_9BACI</name>
<keyword evidence="3" id="KW-1185">Reference proteome</keyword>
<reference evidence="3" key="1">
    <citation type="journal article" date="2019" name="Int. J. Syst. Evol. Microbiol.">
        <title>The Global Catalogue of Microorganisms (GCM) 10K type strain sequencing project: providing services to taxonomists for standard genome sequencing and annotation.</title>
        <authorList>
            <consortium name="The Broad Institute Genomics Platform"/>
            <consortium name="The Broad Institute Genome Sequencing Center for Infectious Disease"/>
            <person name="Wu L."/>
            <person name="Ma J."/>
        </authorList>
    </citation>
    <scope>NUCLEOTIDE SEQUENCE [LARGE SCALE GENOMIC DNA]</scope>
    <source>
        <strain evidence="3">CGMCC 1.12295</strain>
    </source>
</reference>
<dbReference type="RefSeq" id="WP_380775340.1">
    <property type="nucleotide sequence ID" value="NZ_JBHUEO010000063.1"/>
</dbReference>
<dbReference type="InterPro" id="IPR030828">
    <property type="entry name" value="HTH_TyrR"/>
</dbReference>
<comment type="caution">
    <text evidence="2">The sequence shown here is derived from an EMBL/GenBank/DDBJ whole genome shotgun (WGS) entry which is preliminary data.</text>
</comment>
<gene>
    <name evidence="2" type="ORF">ACFSCZ_16160</name>
</gene>
<dbReference type="EMBL" id="JBHUEO010000063">
    <property type="protein sequence ID" value="MFD1708251.1"/>
    <property type="molecule type" value="Genomic_DNA"/>
</dbReference>